<keyword evidence="4" id="KW-0378">Hydrolase</keyword>
<dbReference type="Pfam" id="PF16189">
    <property type="entry name" value="Creatinase_N_2"/>
    <property type="match status" value="1"/>
</dbReference>
<name>E4XKU1_OIKDI</name>
<protein>
    <recommendedName>
        <fullName evidence="11">Peptidase M24 domain-containing protein</fullName>
    </recommendedName>
</protein>
<evidence type="ECO:0008006" key="11">
    <source>
        <dbReference type="Google" id="ProtNLM"/>
    </source>
</evidence>
<dbReference type="EMBL" id="FN653066">
    <property type="protein sequence ID" value="CBY25008.1"/>
    <property type="molecule type" value="Genomic_DNA"/>
</dbReference>
<comment type="similarity">
    <text evidence="2">Belongs to the peptidase M24B family.</text>
</comment>
<dbReference type="SUPFAM" id="SSF53092">
    <property type="entry name" value="Creatinase/prolidase N-terminal domain"/>
    <property type="match status" value="1"/>
</dbReference>
<evidence type="ECO:0000256" key="4">
    <source>
        <dbReference type="ARBA" id="ARBA00022801"/>
    </source>
</evidence>
<dbReference type="InterPro" id="IPR029149">
    <property type="entry name" value="Creatin/AminoP/Spt16_N"/>
</dbReference>
<dbReference type="Gene3D" id="3.40.350.10">
    <property type="entry name" value="Creatinase/prolidase N-terminal domain"/>
    <property type="match status" value="2"/>
</dbReference>
<feature type="domain" description="Peptidase M24 C-terminal" evidence="8">
    <location>
        <begin position="497"/>
        <end position="558"/>
    </location>
</feature>
<accession>E4XKU1</accession>
<evidence type="ECO:0000259" key="7">
    <source>
        <dbReference type="Pfam" id="PF01321"/>
    </source>
</evidence>
<sequence>MTGLSGSAGVSVVTATSAAVVTDSRYCIAAEKEVYCGWEIICPGSSANAREWLSENLKKNDTVGADPFLFTESSWKSYENHLNNFGIIVHEDNDNIVDLIWTDQPSGSEKPLTIQSDAISGASVNKKISMITAKLDSASLENLFVTRLDSIAWLLNLRGDDVPYSPVFFSYFLLEKKNGAWKRRLFVRTLEKFDAPVMNHLLAANVFVEEYNHANAAIKTLEGRALFPGTGTTWGMLSIAKTVPALTLFSTTNDRCPIEYAKSIKNPTEIDNFRKYLKIDSIALAIVLAKVEKIMDDPAADLTEYGVAEMLVETRTKLSSDYRGEAFGAISAIGENAANPHYDPLVENSAPLRRDTTFLLDQGGQYIGATCDVTRTVYFGEPPQEVKDSYTRVLQGNLAMSRGIYPAGTPGYKMEPFARQALYRDHKDYGHGTGHGLGYYLLVHEGPNGIGGSPSTYNYAGFVPGMLTSNEPGYYKAGDFGIRIEDDELVKDDGDNFIAFEKLNLVPYERSLINKELLTDEDRQQLDDYHAQCAELAHEYEVEHPEAAAWILERTEPLLSSAFQAFFSTSLLFFSYFL</sequence>
<dbReference type="InterPro" id="IPR036005">
    <property type="entry name" value="Creatinase/aminopeptidase-like"/>
</dbReference>
<evidence type="ECO:0000256" key="3">
    <source>
        <dbReference type="ARBA" id="ARBA00022723"/>
    </source>
</evidence>
<dbReference type="PANTHER" id="PTHR43763">
    <property type="entry name" value="XAA-PRO AMINOPEPTIDASE 1"/>
    <property type="match status" value="1"/>
</dbReference>
<dbReference type="Pfam" id="PF01321">
    <property type="entry name" value="Creatinase_N"/>
    <property type="match status" value="1"/>
</dbReference>
<evidence type="ECO:0000256" key="2">
    <source>
        <dbReference type="ARBA" id="ARBA00008766"/>
    </source>
</evidence>
<dbReference type="FunFam" id="3.90.230.10:FF:000007">
    <property type="entry name" value="Xaa-Pro aminopeptidase P"/>
    <property type="match status" value="1"/>
</dbReference>
<dbReference type="GO" id="GO:0004177">
    <property type="term" value="F:aminopeptidase activity"/>
    <property type="evidence" value="ECO:0007669"/>
    <property type="project" value="UniProtKB-ARBA"/>
</dbReference>
<comment type="cofactor">
    <cofactor evidence="1">
        <name>Mn(2+)</name>
        <dbReference type="ChEBI" id="CHEBI:29035"/>
    </cofactor>
</comment>
<keyword evidence="3" id="KW-0479">Metal-binding</keyword>
<dbReference type="GO" id="GO:0005737">
    <property type="term" value="C:cytoplasm"/>
    <property type="evidence" value="ECO:0007669"/>
    <property type="project" value="UniProtKB-ARBA"/>
</dbReference>
<gene>
    <name evidence="9" type="ORF">GSOID_T00014308001</name>
</gene>
<dbReference type="OrthoDB" id="9995434at2759"/>
<reference evidence="9" key="1">
    <citation type="journal article" date="2010" name="Science">
        <title>Plasticity of animal genome architecture unmasked by rapid evolution of a pelagic tunicate.</title>
        <authorList>
            <person name="Denoeud F."/>
            <person name="Henriet S."/>
            <person name="Mungpakdee S."/>
            <person name="Aury J.M."/>
            <person name="Da Silva C."/>
            <person name="Brinkmann H."/>
            <person name="Mikhaleva J."/>
            <person name="Olsen L.C."/>
            <person name="Jubin C."/>
            <person name="Canestro C."/>
            <person name="Bouquet J.M."/>
            <person name="Danks G."/>
            <person name="Poulain J."/>
            <person name="Campsteijn C."/>
            <person name="Adamski M."/>
            <person name="Cross I."/>
            <person name="Yadetie F."/>
            <person name="Muffato M."/>
            <person name="Louis A."/>
            <person name="Butcher S."/>
            <person name="Tsagkogeorga G."/>
            <person name="Konrad A."/>
            <person name="Singh S."/>
            <person name="Jensen M.F."/>
            <person name="Cong E.H."/>
            <person name="Eikeseth-Otteraa H."/>
            <person name="Noel B."/>
            <person name="Anthouard V."/>
            <person name="Porcel B.M."/>
            <person name="Kachouri-Lafond R."/>
            <person name="Nishino A."/>
            <person name="Ugolini M."/>
            <person name="Chourrout P."/>
            <person name="Nishida H."/>
            <person name="Aasland R."/>
            <person name="Huzurbazar S."/>
            <person name="Westhof E."/>
            <person name="Delsuc F."/>
            <person name="Lehrach H."/>
            <person name="Reinhardt R."/>
            <person name="Weissenbach J."/>
            <person name="Roy S.W."/>
            <person name="Artiguenave F."/>
            <person name="Postlethwait J.H."/>
            <person name="Manak J.R."/>
            <person name="Thompson E.M."/>
            <person name="Jaillon O."/>
            <person name="Du Pasquier L."/>
            <person name="Boudinot P."/>
            <person name="Liberles D.A."/>
            <person name="Volff J.N."/>
            <person name="Philippe H."/>
            <person name="Lenhard B."/>
            <person name="Roest Crollius H."/>
            <person name="Wincker P."/>
            <person name="Chourrout D."/>
        </authorList>
    </citation>
    <scope>NUCLEOTIDE SEQUENCE [LARGE SCALE GENOMIC DNA]</scope>
</reference>
<dbReference type="AlphaFoldDB" id="E4XKU1"/>
<evidence type="ECO:0000259" key="6">
    <source>
        <dbReference type="Pfam" id="PF00557"/>
    </source>
</evidence>
<proteinExistence type="inferred from homology"/>
<dbReference type="Gene3D" id="3.90.230.10">
    <property type="entry name" value="Creatinase/methionine aminopeptidase superfamily"/>
    <property type="match status" value="1"/>
</dbReference>
<dbReference type="Proteomes" id="UP000001307">
    <property type="component" value="Unassembled WGS sequence"/>
</dbReference>
<dbReference type="GO" id="GO:0046872">
    <property type="term" value="F:metal ion binding"/>
    <property type="evidence" value="ECO:0007669"/>
    <property type="project" value="UniProtKB-KW"/>
</dbReference>
<dbReference type="SUPFAM" id="SSF55920">
    <property type="entry name" value="Creatinase/aminopeptidase"/>
    <property type="match status" value="1"/>
</dbReference>
<feature type="domain" description="Peptidase M24" evidence="6">
    <location>
        <begin position="273"/>
        <end position="491"/>
    </location>
</feature>
<dbReference type="Pfam" id="PF16188">
    <property type="entry name" value="Peptidase_M24_C"/>
    <property type="match status" value="1"/>
</dbReference>
<evidence type="ECO:0000313" key="10">
    <source>
        <dbReference type="Proteomes" id="UP000001307"/>
    </source>
</evidence>
<dbReference type="InterPro" id="IPR050422">
    <property type="entry name" value="X-Pro_aminopeptidase_P"/>
</dbReference>
<dbReference type="PANTHER" id="PTHR43763:SF6">
    <property type="entry name" value="XAA-PRO AMINOPEPTIDASE 1"/>
    <property type="match status" value="1"/>
</dbReference>
<evidence type="ECO:0000256" key="5">
    <source>
        <dbReference type="ARBA" id="ARBA00023211"/>
    </source>
</evidence>
<dbReference type="FunCoup" id="E4XKU1">
    <property type="interactions" value="238"/>
</dbReference>
<dbReference type="InterPro" id="IPR032416">
    <property type="entry name" value="Peptidase_M24_C"/>
</dbReference>
<keyword evidence="10" id="KW-1185">Reference proteome</keyword>
<dbReference type="InParanoid" id="E4XKU1"/>
<evidence type="ECO:0000313" key="9">
    <source>
        <dbReference type="EMBL" id="CBY25008.1"/>
    </source>
</evidence>
<dbReference type="InterPro" id="IPR000587">
    <property type="entry name" value="Creatinase_N"/>
</dbReference>
<organism evidence="9">
    <name type="scientific">Oikopleura dioica</name>
    <name type="common">Tunicate</name>
    <dbReference type="NCBI Taxonomy" id="34765"/>
    <lineage>
        <taxon>Eukaryota</taxon>
        <taxon>Metazoa</taxon>
        <taxon>Chordata</taxon>
        <taxon>Tunicata</taxon>
        <taxon>Appendicularia</taxon>
        <taxon>Copelata</taxon>
        <taxon>Oikopleuridae</taxon>
        <taxon>Oikopleura</taxon>
    </lineage>
</organism>
<dbReference type="Pfam" id="PF00557">
    <property type="entry name" value="Peptidase_M24"/>
    <property type="match status" value="1"/>
</dbReference>
<evidence type="ECO:0000259" key="8">
    <source>
        <dbReference type="Pfam" id="PF16188"/>
    </source>
</evidence>
<feature type="domain" description="Creatinase N-terminal" evidence="7">
    <location>
        <begin position="1"/>
        <end position="83"/>
    </location>
</feature>
<dbReference type="InterPro" id="IPR000994">
    <property type="entry name" value="Pept_M24"/>
</dbReference>
<evidence type="ECO:0000256" key="1">
    <source>
        <dbReference type="ARBA" id="ARBA00001936"/>
    </source>
</evidence>
<keyword evidence="5" id="KW-0464">Manganese</keyword>